<dbReference type="GO" id="GO:0051603">
    <property type="term" value="P:proteolysis involved in protein catabolic process"/>
    <property type="evidence" value="ECO:0007669"/>
    <property type="project" value="TreeGrafter"/>
</dbReference>
<keyword evidence="2" id="KW-0645">Protease</keyword>
<evidence type="ECO:0000313" key="11">
    <source>
        <dbReference type="Proteomes" id="UP000613740"/>
    </source>
</evidence>
<dbReference type="Proteomes" id="UP000613740">
    <property type="component" value="Unassembled WGS sequence"/>
</dbReference>
<evidence type="ECO:0000256" key="2">
    <source>
        <dbReference type="ARBA" id="ARBA00022670"/>
    </source>
</evidence>
<dbReference type="GO" id="GO:0016020">
    <property type="term" value="C:membrane"/>
    <property type="evidence" value="ECO:0007669"/>
    <property type="project" value="TreeGrafter"/>
</dbReference>
<dbReference type="CDD" id="cd07331">
    <property type="entry name" value="M48C_Oma1_like"/>
    <property type="match status" value="1"/>
</dbReference>
<gene>
    <name evidence="10" type="ORF">HYH02_011649</name>
</gene>
<evidence type="ECO:0000256" key="1">
    <source>
        <dbReference type="ARBA" id="ARBA00001947"/>
    </source>
</evidence>
<feature type="region of interest" description="Disordered" evidence="7">
    <location>
        <begin position="517"/>
        <end position="546"/>
    </location>
</feature>
<evidence type="ECO:0000259" key="9">
    <source>
        <dbReference type="Pfam" id="PF01435"/>
    </source>
</evidence>
<evidence type="ECO:0000256" key="8">
    <source>
        <dbReference type="SAM" id="SignalP"/>
    </source>
</evidence>
<keyword evidence="5" id="KW-0862">Zinc</keyword>
<keyword evidence="11" id="KW-1185">Reference proteome</keyword>
<dbReference type="GO" id="GO:0046872">
    <property type="term" value="F:metal ion binding"/>
    <property type="evidence" value="ECO:0007669"/>
    <property type="project" value="UniProtKB-KW"/>
</dbReference>
<dbReference type="OrthoDB" id="7464992at2759"/>
<evidence type="ECO:0000256" key="5">
    <source>
        <dbReference type="ARBA" id="ARBA00022833"/>
    </source>
</evidence>
<keyword evidence="3" id="KW-0479">Metal-binding</keyword>
<dbReference type="InterPro" id="IPR001915">
    <property type="entry name" value="Peptidase_M48"/>
</dbReference>
<dbReference type="InterPro" id="IPR051156">
    <property type="entry name" value="Mito/Outer_Membr_Metalloprot"/>
</dbReference>
<dbReference type="Pfam" id="PF01435">
    <property type="entry name" value="Peptidase_M48"/>
    <property type="match status" value="1"/>
</dbReference>
<proteinExistence type="predicted"/>
<sequence length="546" mass="55720">MSRSPGAALLLAHRLLRGVAGVSSAAAQRGAAGTAFASAGTHAAARRGLLAAGRRAAAGSSSAGRAAVSSASPFGASSGSSSGGCSNAAPASGLLRLARIFMLGRPTDKGGAATVAVAAGAGGCSGGTAWAAAASLARATALSAPAGAAAAEAVAASSRSLLAGGGRRAAAAGVATTGTLTAAAHAPAGVRPSLQLVRSVWQDNRGYVHFQGRGRTFQLPTGRNARIAAVLLVGGGLSYYLYCREEVPYTHRMHSIMLVSTANEQWMGSAVFQEQKAMAQAEGRLLPDSAPDAQRVVRLGRAIAAVAGDGAGGGYYAHMRNLHWEFAVIDNPTPNAFVVPGGKVVVFTGLLRLLGHSDDELAAVLAHEVGHILARHTAERMSTLNVWTLMNMALRLTLGFGLPNVAMYMGIFLPYSRLAEYEADRIGLRLMARACFDPTAAPLMLAKLNAKEKQMEQRGLAPAIPAFLRTHPLTEDRVRRVEDDLAEAHDLYLQAGCADRRASFARSAGGLFGPFGAGNGGGGGGPRGSPGGGGGRAGEGEYVRIG</sequence>
<evidence type="ECO:0000313" key="10">
    <source>
        <dbReference type="EMBL" id="KAG2436143.1"/>
    </source>
</evidence>
<feature type="compositionally biased region" description="Gly residues" evidence="7">
    <location>
        <begin position="517"/>
        <end position="537"/>
    </location>
</feature>
<evidence type="ECO:0000256" key="4">
    <source>
        <dbReference type="ARBA" id="ARBA00022801"/>
    </source>
</evidence>
<dbReference type="PANTHER" id="PTHR22726">
    <property type="entry name" value="METALLOENDOPEPTIDASE OMA1"/>
    <property type="match status" value="1"/>
</dbReference>
<accession>A0A835T4X5</accession>
<keyword evidence="6" id="KW-0482">Metalloprotease</keyword>
<dbReference type="GO" id="GO:0004222">
    <property type="term" value="F:metalloendopeptidase activity"/>
    <property type="evidence" value="ECO:0007669"/>
    <property type="project" value="InterPro"/>
</dbReference>
<feature type="signal peptide" evidence="8">
    <location>
        <begin position="1"/>
        <end position="21"/>
    </location>
</feature>
<organism evidence="10 11">
    <name type="scientific">Chlamydomonas schloesseri</name>
    <dbReference type="NCBI Taxonomy" id="2026947"/>
    <lineage>
        <taxon>Eukaryota</taxon>
        <taxon>Viridiplantae</taxon>
        <taxon>Chlorophyta</taxon>
        <taxon>core chlorophytes</taxon>
        <taxon>Chlorophyceae</taxon>
        <taxon>CS clade</taxon>
        <taxon>Chlamydomonadales</taxon>
        <taxon>Chlamydomonadaceae</taxon>
        <taxon>Chlamydomonas</taxon>
    </lineage>
</organism>
<keyword evidence="4" id="KW-0378">Hydrolase</keyword>
<keyword evidence="8" id="KW-0732">Signal</keyword>
<evidence type="ECO:0000256" key="6">
    <source>
        <dbReference type="ARBA" id="ARBA00023049"/>
    </source>
</evidence>
<protein>
    <recommendedName>
        <fullName evidence="9">Peptidase M48 domain-containing protein</fullName>
    </recommendedName>
</protein>
<dbReference type="AlphaFoldDB" id="A0A835T4X5"/>
<reference evidence="10" key="1">
    <citation type="journal article" date="2020" name="bioRxiv">
        <title>Comparative genomics of Chlamydomonas.</title>
        <authorList>
            <person name="Craig R.J."/>
            <person name="Hasan A.R."/>
            <person name="Ness R.W."/>
            <person name="Keightley P.D."/>
        </authorList>
    </citation>
    <scope>NUCLEOTIDE SEQUENCE</scope>
    <source>
        <strain evidence="10">CCAP 11/173</strain>
    </source>
</reference>
<feature type="chain" id="PRO_5032758826" description="Peptidase M48 domain-containing protein" evidence="8">
    <location>
        <begin position="22"/>
        <end position="546"/>
    </location>
</feature>
<dbReference type="PANTHER" id="PTHR22726:SF1">
    <property type="entry name" value="METALLOENDOPEPTIDASE OMA1, MITOCHONDRIAL"/>
    <property type="match status" value="1"/>
</dbReference>
<dbReference type="EMBL" id="JAEHOD010000050">
    <property type="protein sequence ID" value="KAG2436143.1"/>
    <property type="molecule type" value="Genomic_DNA"/>
</dbReference>
<evidence type="ECO:0000256" key="7">
    <source>
        <dbReference type="SAM" id="MobiDB-lite"/>
    </source>
</evidence>
<name>A0A835T4X5_9CHLO</name>
<evidence type="ECO:0000256" key="3">
    <source>
        <dbReference type="ARBA" id="ARBA00022723"/>
    </source>
</evidence>
<comment type="caution">
    <text evidence="10">The sequence shown here is derived from an EMBL/GenBank/DDBJ whole genome shotgun (WGS) entry which is preliminary data.</text>
</comment>
<comment type="cofactor">
    <cofactor evidence="1">
        <name>Zn(2+)</name>
        <dbReference type="ChEBI" id="CHEBI:29105"/>
    </cofactor>
</comment>
<feature type="domain" description="Peptidase M48" evidence="9">
    <location>
        <begin position="318"/>
        <end position="482"/>
    </location>
</feature>
<dbReference type="Gene3D" id="3.30.2010.10">
    <property type="entry name" value="Metalloproteases ('zincins'), catalytic domain"/>
    <property type="match status" value="1"/>
</dbReference>